<name>A0ABV9GPF8_9BACL</name>
<organism evidence="3 4">
    <name type="scientific">Camelliibacillus cellulosilyticus</name>
    <dbReference type="NCBI Taxonomy" id="2174486"/>
    <lineage>
        <taxon>Bacteria</taxon>
        <taxon>Bacillati</taxon>
        <taxon>Bacillota</taxon>
        <taxon>Bacilli</taxon>
        <taxon>Bacillales</taxon>
        <taxon>Sporolactobacillaceae</taxon>
        <taxon>Camelliibacillus</taxon>
    </lineage>
</organism>
<comment type="caution">
    <text evidence="3">The sequence shown here is derived from an EMBL/GenBank/DDBJ whole genome shotgun (WGS) entry which is preliminary data.</text>
</comment>
<reference evidence="4" key="1">
    <citation type="journal article" date="2019" name="Int. J. Syst. Evol. Microbiol.">
        <title>The Global Catalogue of Microorganisms (GCM) 10K type strain sequencing project: providing services to taxonomists for standard genome sequencing and annotation.</title>
        <authorList>
            <consortium name="The Broad Institute Genomics Platform"/>
            <consortium name="The Broad Institute Genome Sequencing Center for Infectious Disease"/>
            <person name="Wu L."/>
            <person name="Ma J."/>
        </authorList>
    </citation>
    <scope>NUCLEOTIDE SEQUENCE [LARGE SCALE GENOMIC DNA]</scope>
    <source>
        <strain evidence="4">CGMCC 1.16306</strain>
    </source>
</reference>
<dbReference type="SUPFAM" id="SSF52096">
    <property type="entry name" value="ClpP/crotonase"/>
    <property type="match status" value="1"/>
</dbReference>
<dbReference type="Gene3D" id="3.90.226.10">
    <property type="entry name" value="2-enoyl-CoA Hydratase, Chain A, domain 1"/>
    <property type="match status" value="1"/>
</dbReference>
<dbReference type="PANTHER" id="PTHR11941:SF54">
    <property type="entry name" value="ENOYL-COA HYDRATASE, MITOCHONDRIAL"/>
    <property type="match status" value="1"/>
</dbReference>
<protein>
    <submittedName>
        <fullName evidence="3">Enoyl-CoA hydratase-related protein</fullName>
    </submittedName>
</protein>
<dbReference type="InterPro" id="IPR001753">
    <property type="entry name" value="Enoyl-CoA_hydra/iso"/>
</dbReference>
<proteinExistence type="inferred from homology"/>
<keyword evidence="2" id="KW-0456">Lyase</keyword>
<accession>A0ABV9GPF8</accession>
<dbReference type="Pfam" id="PF00378">
    <property type="entry name" value="ECH_1"/>
    <property type="match status" value="1"/>
</dbReference>
<evidence type="ECO:0000313" key="4">
    <source>
        <dbReference type="Proteomes" id="UP001596022"/>
    </source>
</evidence>
<dbReference type="InterPro" id="IPR014748">
    <property type="entry name" value="Enoyl-CoA_hydra_C"/>
</dbReference>
<dbReference type="CDD" id="cd06558">
    <property type="entry name" value="crotonase-like"/>
    <property type="match status" value="1"/>
</dbReference>
<dbReference type="EMBL" id="JBHSFW010000005">
    <property type="protein sequence ID" value="MFC4619122.1"/>
    <property type="molecule type" value="Genomic_DNA"/>
</dbReference>
<evidence type="ECO:0000313" key="3">
    <source>
        <dbReference type="EMBL" id="MFC4619122.1"/>
    </source>
</evidence>
<evidence type="ECO:0000256" key="1">
    <source>
        <dbReference type="ARBA" id="ARBA00005254"/>
    </source>
</evidence>
<sequence length="256" mass="28640">MRKLINVWEDDAIGRIELNRPHVLNAINREMVTEIVKSVEAFDRNPNIFVVVISGAGRAFAAGADIDEMTEDDPVRLEKLDQFAEWDRLRLTRKPVLCAVHGFALGGGFELVLSCDVIIAAEGTRFGFPEVKLGVMPGAGGTVKLTKALGRAKALEWLWSGEHMAAEEAERFGLINRVVPGELLLEETLAFAENLTRQAPLSLRLIKDTVNKAIDYSVYEAMQYERKNFYLLFASADQKEGMKAFKEKRPPKFKGE</sequence>
<comment type="similarity">
    <text evidence="1">Belongs to the enoyl-CoA hydratase/isomerase family.</text>
</comment>
<dbReference type="PANTHER" id="PTHR11941">
    <property type="entry name" value="ENOYL-COA HYDRATASE-RELATED"/>
    <property type="match status" value="1"/>
</dbReference>
<keyword evidence="4" id="KW-1185">Reference proteome</keyword>
<dbReference type="Proteomes" id="UP001596022">
    <property type="component" value="Unassembled WGS sequence"/>
</dbReference>
<evidence type="ECO:0000256" key="2">
    <source>
        <dbReference type="ARBA" id="ARBA00023239"/>
    </source>
</evidence>
<gene>
    <name evidence="3" type="ORF">ACFO4N_10390</name>
</gene>
<dbReference type="InterPro" id="IPR029045">
    <property type="entry name" value="ClpP/crotonase-like_dom_sf"/>
</dbReference>
<dbReference type="Gene3D" id="1.10.12.10">
    <property type="entry name" value="Lyase 2-enoyl-coa Hydratase, Chain A, domain 2"/>
    <property type="match status" value="1"/>
</dbReference>